<dbReference type="OrthoDB" id="3263651at2759"/>
<evidence type="ECO:0000313" key="1">
    <source>
        <dbReference type="EMBL" id="KAG7439887.1"/>
    </source>
</evidence>
<dbReference type="Proteomes" id="UP000812287">
    <property type="component" value="Unassembled WGS sequence"/>
</dbReference>
<protein>
    <submittedName>
        <fullName evidence="1">Uncharacterized protein</fullName>
    </submittedName>
</protein>
<evidence type="ECO:0000313" key="2">
    <source>
        <dbReference type="Proteomes" id="UP000812287"/>
    </source>
</evidence>
<accession>A0A9P7VG00</accession>
<sequence>MSSKDMENPSNAILMHKDLISYVDDEAFGVDIDDNYHIVIFREMGSARGLLPTRMPRRQHDASFELFLRGHFNSSLRANILHGDTREEYSSAAILKMMGELEVEQEDEDELAPMGDP</sequence>
<dbReference type="GeneID" id="66104067"/>
<organism evidence="1 2">
    <name type="scientific">Guyanagaster necrorhizus</name>
    <dbReference type="NCBI Taxonomy" id="856835"/>
    <lineage>
        <taxon>Eukaryota</taxon>
        <taxon>Fungi</taxon>
        <taxon>Dikarya</taxon>
        <taxon>Basidiomycota</taxon>
        <taxon>Agaricomycotina</taxon>
        <taxon>Agaricomycetes</taxon>
        <taxon>Agaricomycetidae</taxon>
        <taxon>Agaricales</taxon>
        <taxon>Marasmiineae</taxon>
        <taxon>Physalacriaceae</taxon>
        <taxon>Guyanagaster</taxon>
    </lineage>
</organism>
<dbReference type="AlphaFoldDB" id="A0A9P7VG00"/>
<gene>
    <name evidence="1" type="ORF">BT62DRAFT_650930</name>
</gene>
<name>A0A9P7VG00_9AGAR</name>
<keyword evidence="2" id="KW-1185">Reference proteome</keyword>
<dbReference type="RefSeq" id="XP_043033387.1">
    <property type="nucleotide sequence ID" value="XM_043181771.1"/>
</dbReference>
<proteinExistence type="predicted"/>
<comment type="caution">
    <text evidence="1">The sequence shown here is derived from an EMBL/GenBank/DDBJ whole genome shotgun (WGS) entry which is preliminary data.</text>
</comment>
<reference evidence="1" key="1">
    <citation type="submission" date="2020-11" db="EMBL/GenBank/DDBJ databases">
        <title>Adaptations for nitrogen fixation in a non-lichenized fungal sporocarp promotes dispersal by wood-feeding termites.</title>
        <authorList>
            <consortium name="DOE Joint Genome Institute"/>
            <person name="Koch R.A."/>
            <person name="Yoon G."/>
            <person name="Arayal U."/>
            <person name="Lail K."/>
            <person name="Amirebrahimi M."/>
            <person name="Labutti K."/>
            <person name="Lipzen A."/>
            <person name="Riley R."/>
            <person name="Barry K."/>
            <person name="Henrissat B."/>
            <person name="Grigoriev I.V."/>
            <person name="Herr J.R."/>
            <person name="Aime M.C."/>
        </authorList>
    </citation>
    <scope>NUCLEOTIDE SEQUENCE</scope>
    <source>
        <strain evidence="1">MCA 3950</strain>
    </source>
</reference>
<dbReference type="EMBL" id="MU250581">
    <property type="protein sequence ID" value="KAG7439887.1"/>
    <property type="molecule type" value="Genomic_DNA"/>
</dbReference>